<gene>
    <name evidence="3" type="ordered locus">BT_2636</name>
</gene>
<dbReference type="GO" id="GO:0006310">
    <property type="term" value="P:DNA recombination"/>
    <property type="evidence" value="ECO:0007669"/>
    <property type="project" value="UniProtKB-KW"/>
</dbReference>
<dbReference type="GO" id="GO:0015074">
    <property type="term" value="P:DNA integration"/>
    <property type="evidence" value="ECO:0007669"/>
    <property type="project" value="InterPro"/>
</dbReference>
<dbReference type="GO" id="GO:0003677">
    <property type="term" value="F:DNA binding"/>
    <property type="evidence" value="ECO:0007669"/>
    <property type="project" value="InterPro"/>
</dbReference>
<dbReference type="AlphaFoldDB" id="Q8A4G3"/>
<dbReference type="InterPro" id="IPR011010">
    <property type="entry name" value="DNA_brk_join_enz"/>
</dbReference>
<feature type="domain" description="Tyr recombinase" evidence="2">
    <location>
        <begin position="31"/>
        <end position="118"/>
    </location>
</feature>
<evidence type="ECO:0000256" key="1">
    <source>
        <dbReference type="ARBA" id="ARBA00023172"/>
    </source>
</evidence>
<organism evidence="3 4">
    <name type="scientific">Bacteroides thetaiotaomicron (strain ATCC 29148 / DSM 2079 / JCM 5827 / CCUG 10774 / NCTC 10582 / VPI-5482 / E50)</name>
    <dbReference type="NCBI Taxonomy" id="226186"/>
    <lineage>
        <taxon>Bacteria</taxon>
        <taxon>Pseudomonadati</taxon>
        <taxon>Bacteroidota</taxon>
        <taxon>Bacteroidia</taxon>
        <taxon>Bacteroidales</taxon>
        <taxon>Bacteroidaceae</taxon>
        <taxon>Bacteroides</taxon>
    </lineage>
</organism>
<dbReference type="eggNOG" id="COG0582">
    <property type="taxonomic scope" value="Bacteria"/>
</dbReference>
<dbReference type="OrthoDB" id="9766545at2"/>
<sequence length="118" mass="14039">MLDGLFNWAIARNIMNYNPLPTDKPNRPQGFIPYIYKREELKKIIDKSMTYRSFYTTFYPETIRGIIMLTYLWGLRPSETLGIEMADVHLGTDNYIVIKQMKFYNTRIVTFNDRSLLL</sequence>
<dbReference type="Gene3D" id="1.10.443.10">
    <property type="entry name" value="Intergrase catalytic core"/>
    <property type="match status" value="1"/>
</dbReference>
<protein>
    <submittedName>
        <fullName evidence="3">DNA breaking-rejoining enzyme, catalytic core</fullName>
    </submittedName>
</protein>
<evidence type="ECO:0000313" key="4">
    <source>
        <dbReference type="Proteomes" id="UP000001414"/>
    </source>
</evidence>
<evidence type="ECO:0000313" key="3">
    <source>
        <dbReference type="EMBL" id="AAO77743.1"/>
    </source>
</evidence>
<accession>Q8A4G3</accession>
<dbReference type="InParanoid" id="Q8A4G3"/>
<dbReference type="STRING" id="226186.BT_2636"/>
<dbReference type="PaxDb" id="226186-BT_2636"/>
<keyword evidence="4" id="KW-1185">Reference proteome</keyword>
<dbReference type="SMR" id="Q8A4G3"/>
<evidence type="ECO:0000259" key="2">
    <source>
        <dbReference type="PROSITE" id="PS51898"/>
    </source>
</evidence>
<dbReference type="EnsemblBacteria" id="AAO77743">
    <property type="protein sequence ID" value="AAO77743"/>
    <property type="gene ID" value="BT_2636"/>
</dbReference>
<dbReference type="KEGG" id="bth:BT_2636"/>
<reference evidence="3 4" key="1">
    <citation type="journal article" date="2003" name="Science">
        <title>A genomic view of the human-Bacteroides thetaiotaomicron symbiosis.</title>
        <authorList>
            <person name="Xu J."/>
            <person name="Bjursell M.K."/>
            <person name="Himrod J."/>
            <person name="Deng S."/>
            <person name="Carmichael L.K."/>
            <person name="Chiang H.C."/>
            <person name="Hooper L.V."/>
            <person name="Gordon J.I."/>
        </authorList>
    </citation>
    <scope>NUCLEOTIDE SEQUENCE [LARGE SCALE GENOMIC DNA]</scope>
    <source>
        <strain evidence="4">ATCC 29148 / DSM 2079 / JCM 5827 / CCUG 10774 / NCTC 10582 / VPI-5482 / E50</strain>
    </source>
</reference>
<dbReference type="InterPro" id="IPR002104">
    <property type="entry name" value="Integrase_catalytic"/>
</dbReference>
<dbReference type="SUPFAM" id="SSF56349">
    <property type="entry name" value="DNA breaking-rejoining enzymes"/>
    <property type="match status" value="1"/>
</dbReference>
<dbReference type="InterPro" id="IPR013762">
    <property type="entry name" value="Integrase-like_cat_sf"/>
</dbReference>
<reference evidence="3 4" key="2">
    <citation type="journal article" date="2009" name="Proc. Natl. Acad. Sci. U.S.A.">
        <title>Characterizing a model human gut microbiota composed of members of its two dominant bacterial phyla.</title>
        <authorList>
            <person name="Mahowald M.A."/>
            <person name="Rey F.E."/>
            <person name="Seedorf H."/>
            <person name="Turnbaugh P.J."/>
            <person name="Fulton R.S."/>
            <person name="Wollam A."/>
            <person name="Shah N."/>
            <person name="Wang C."/>
            <person name="Magrini V."/>
            <person name="Wilson R.K."/>
            <person name="Cantarel B.L."/>
            <person name="Coutinho P.M."/>
            <person name="Henrissat B."/>
            <person name="Crock L.W."/>
            <person name="Russell A."/>
            <person name="Verberkmoes N.C."/>
            <person name="Hettich R.L."/>
            <person name="Gordon J.I."/>
        </authorList>
    </citation>
    <scope>NUCLEOTIDE SEQUENCE [LARGE SCALE GENOMIC DNA]</scope>
    <source>
        <strain evidence="4">ATCC 29148 / DSM 2079 / JCM 5827 / CCUG 10774 / NCTC 10582 / VPI-5482 / E50</strain>
    </source>
</reference>
<dbReference type="HOGENOM" id="CLU_2068464_0_0_10"/>
<keyword evidence="1" id="KW-0233">DNA recombination</keyword>
<name>Q8A4G3_BACTN</name>
<dbReference type="PROSITE" id="PS51898">
    <property type="entry name" value="TYR_RECOMBINASE"/>
    <property type="match status" value="1"/>
</dbReference>
<dbReference type="EMBL" id="AE015928">
    <property type="protein sequence ID" value="AAO77743.1"/>
    <property type="molecule type" value="Genomic_DNA"/>
</dbReference>
<proteinExistence type="predicted"/>
<dbReference type="Proteomes" id="UP000001414">
    <property type="component" value="Chromosome"/>
</dbReference>